<dbReference type="RefSeq" id="WP_121094400.1">
    <property type="nucleotide sequence ID" value="NZ_UIHC01000012.1"/>
</dbReference>
<dbReference type="AlphaFoldDB" id="A0A3B0MSQ7"/>
<protein>
    <submittedName>
        <fullName evidence="1">Uncharacterized protein</fullName>
    </submittedName>
</protein>
<dbReference type="EMBL" id="UIHC01000012">
    <property type="protein sequence ID" value="SUZ31864.1"/>
    <property type="molecule type" value="Genomic_DNA"/>
</dbReference>
<evidence type="ECO:0000313" key="2">
    <source>
        <dbReference type="Proteomes" id="UP000272908"/>
    </source>
</evidence>
<accession>A0A3B0MSQ7</accession>
<proteinExistence type="predicted"/>
<keyword evidence="2" id="KW-1185">Reference proteome</keyword>
<dbReference type="Proteomes" id="UP000272908">
    <property type="component" value="Unassembled WGS sequence"/>
</dbReference>
<gene>
    <name evidence="1" type="ORF">ROE7235_01615</name>
</gene>
<name>A0A3B0MSQ7_9RHOB</name>
<reference evidence="2" key="1">
    <citation type="submission" date="2018-08" db="EMBL/GenBank/DDBJ databases">
        <authorList>
            <person name="Rodrigo-Torres L."/>
            <person name="Arahal R. D."/>
            <person name="Lucena T."/>
        </authorList>
    </citation>
    <scope>NUCLEOTIDE SEQUENCE [LARGE SCALE GENOMIC DNA]</scope>
    <source>
        <strain evidence="2">CECT 7235</strain>
    </source>
</reference>
<sequence>MTEHFTQPPRPDASWAGPLALNRAGAPRRSLAAPVGRVVPHADVDMLLLYDTPRPHSDIEAFQFLLRAMCASQHRVDRAGLQDGQISMDVDGVALAFGADRLPDRRSGVFYRPKATRKPHGAGRLGFFLYRHQGCLRLRVSHGASQAVLSDIVGHVMRCMPPKAVVLSRSRIVLTPAELLAQAPAQWTEQVPGAIVPRPVARYARPGATGGAARPSAFAPSRTRSRALSLEVLIASDAALREQARLRAALGLRAGRGQARRSGQRMAVAVAFAVAVMIWV</sequence>
<organism evidence="1 2">
    <name type="scientific">Roseinatronobacter ekhonensis</name>
    <dbReference type="NCBI Taxonomy" id="254356"/>
    <lineage>
        <taxon>Bacteria</taxon>
        <taxon>Pseudomonadati</taxon>
        <taxon>Pseudomonadota</taxon>
        <taxon>Alphaproteobacteria</taxon>
        <taxon>Rhodobacterales</taxon>
        <taxon>Paracoccaceae</taxon>
        <taxon>Roseinatronobacter</taxon>
    </lineage>
</organism>
<evidence type="ECO:0000313" key="1">
    <source>
        <dbReference type="EMBL" id="SUZ31864.1"/>
    </source>
</evidence>